<dbReference type="GO" id="GO:0006220">
    <property type="term" value="P:pyrimidine nucleotide metabolic process"/>
    <property type="evidence" value="ECO:0007669"/>
    <property type="project" value="UniProtKB-UniRule"/>
</dbReference>
<evidence type="ECO:0000256" key="6">
    <source>
        <dbReference type="ARBA" id="ARBA00022598"/>
    </source>
</evidence>
<comment type="pathway">
    <text evidence="2 17">Cofactor biosynthesis; (R)-pantothenate biosynthesis; (R)-pantothenate from (R)-pantoate and beta-alanine: step 1/1.</text>
</comment>
<evidence type="ECO:0000256" key="4">
    <source>
        <dbReference type="ARBA" id="ARBA00009427"/>
    </source>
</evidence>
<gene>
    <name evidence="17" type="primary">panC/cmk</name>
    <name evidence="19" type="ORF">ENR15_04250</name>
</gene>
<dbReference type="Gene3D" id="3.40.50.300">
    <property type="entry name" value="P-loop containing nucleotide triphosphate hydrolases"/>
    <property type="match status" value="1"/>
</dbReference>
<evidence type="ECO:0000256" key="7">
    <source>
        <dbReference type="ARBA" id="ARBA00022655"/>
    </source>
</evidence>
<comment type="function">
    <text evidence="17">Catalyzes the transfer of a phosphate group from ATP to either CMP or dCMP to form CDP or dCDP and ADP, respectively.</text>
</comment>
<evidence type="ECO:0000256" key="16">
    <source>
        <dbReference type="ARBA" id="ARBA00055042"/>
    </source>
</evidence>
<dbReference type="InterPro" id="IPR004821">
    <property type="entry name" value="Cyt_trans-like"/>
</dbReference>
<dbReference type="GO" id="GO:0004592">
    <property type="term" value="F:pantoate-beta-alanine ligase activity"/>
    <property type="evidence" value="ECO:0007669"/>
    <property type="project" value="UniProtKB-UniRule"/>
</dbReference>
<dbReference type="EC" id="2.7.4.25" evidence="17"/>
<dbReference type="HAMAP" id="MF_01349">
    <property type="entry name" value="PanCY"/>
    <property type="match status" value="1"/>
</dbReference>
<dbReference type="FunFam" id="3.40.50.620:FF:000114">
    <property type="entry name" value="Pantothenate synthetase"/>
    <property type="match status" value="1"/>
</dbReference>
<dbReference type="InterPro" id="IPR011994">
    <property type="entry name" value="Cytidylate_kinase_dom"/>
</dbReference>
<proteinExistence type="inferred from homology"/>
<dbReference type="AlphaFoldDB" id="A0A7C3ZKC7"/>
<feature type="domain" description="Cytidylate kinase" evidence="18">
    <location>
        <begin position="294"/>
        <end position="511"/>
    </location>
</feature>
<evidence type="ECO:0000256" key="14">
    <source>
        <dbReference type="ARBA" id="ARBA00048258"/>
    </source>
</evidence>
<keyword evidence="9 17" id="KW-0547">Nucleotide-binding</keyword>
<dbReference type="InterPro" id="IPR042176">
    <property type="entry name" value="Pantoate_ligase_C"/>
</dbReference>
<evidence type="ECO:0000256" key="3">
    <source>
        <dbReference type="ARBA" id="ARBA00009256"/>
    </source>
</evidence>
<accession>A0A7C3ZKC7</accession>
<dbReference type="CDD" id="cd00560">
    <property type="entry name" value="PanC"/>
    <property type="match status" value="1"/>
</dbReference>
<dbReference type="GO" id="GO:0036431">
    <property type="term" value="F:dCMP kinase activity"/>
    <property type="evidence" value="ECO:0007669"/>
    <property type="project" value="InterPro"/>
</dbReference>
<feature type="region of interest" description="Cytidylate kinase" evidence="17">
    <location>
        <begin position="286"/>
        <end position="517"/>
    </location>
</feature>
<feature type="region of interest" description="Pantoate--beta-alanine ligase" evidence="17">
    <location>
        <begin position="1"/>
        <end position="285"/>
    </location>
</feature>
<dbReference type="GO" id="GO:0005524">
    <property type="term" value="F:ATP binding"/>
    <property type="evidence" value="ECO:0007669"/>
    <property type="project" value="UniProtKB-UniRule"/>
</dbReference>
<dbReference type="Gene3D" id="3.30.1300.10">
    <property type="entry name" value="Pantoate-beta-alanine ligase, C-terminal domain"/>
    <property type="match status" value="1"/>
</dbReference>
<evidence type="ECO:0000256" key="1">
    <source>
        <dbReference type="ARBA" id="ARBA00004496"/>
    </source>
</evidence>
<dbReference type="InterPro" id="IPR024894">
    <property type="entry name" value="Pantoate_ligase/cytidylate_kin"/>
</dbReference>
<keyword evidence="6 17" id="KW-0436">Ligase</keyword>
<dbReference type="NCBIfam" id="TIGR00125">
    <property type="entry name" value="cyt_tran_rel"/>
    <property type="match status" value="1"/>
</dbReference>
<evidence type="ECO:0000256" key="11">
    <source>
        <dbReference type="ARBA" id="ARBA00022840"/>
    </source>
</evidence>
<dbReference type="NCBIfam" id="TIGR00017">
    <property type="entry name" value="cmk"/>
    <property type="match status" value="1"/>
</dbReference>
<evidence type="ECO:0000256" key="17">
    <source>
        <dbReference type="HAMAP-Rule" id="MF_01349"/>
    </source>
</evidence>
<dbReference type="NCBIfam" id="NF010004">
    <property type="entry name" value="PRK13477.1"/>
    <property type="match status" value="1"/>
</dbReference>
<dbReference type="SUPFAM" id="SSF52540">
    <property type="entry name" value="P-loop containing nucleoside triphosphate hydrolases"/>
    <property type="match status" value="1"/>
</dbReference>
<dbReference type="InterPro" id="IPR014729">
    <property type="entry name" value="Rossmann-like_a/b/a_fold"/>
</dbReference>
<evidence type="ECO:0000256" key="13">
    <source>
        <dbReference type="ARBA" id="ARBA00047615"/>
    </source>
</evidence>
<dbReference type="UniPathway" id="UPA00028">
    <property type="reaction ID" value="UER00005"/>
</dbReference>
<dbReference type="GO" id="GO:0015940">
    <property type="term" value="P:pantothenate biosynthetic process"/>
    <property type="evidence" value="ECO:0007669"/>
    <property type="project" value="UniProtKB-UniRule"/>
</dbReference>
<keyword evidence="8 17" id="KW-0808">Transferase</keyword>
<feature type="binding site" evidence="17">
    <location>
        <position position="61"/>
    </location>
    <ligand>
        <name>(R)-pantoate</name>
        <dbReference type="ChEBI" id="CHEBI:15980"/>
    </ligand>
</feature>
<dbReference type="Pfam" id="PF02569">
    <property type="entry name" value="Pantoate_ligase"/>
    <property type="match status" value="1"/>
</dbReference>
<evidence type="ECO:0000256" key="8">
    <source>
        <dbReference type="ARBA" id="ARBA00022679"/>
    </source>
</evidence>
<reference evidence="19" key="1">
    <citation type="journal article" date="2020" name="mSystems">
        <title>Genome- and Community-Level Interaction Insights into Carbon Utilization and Element Cycling Functions of Hydrothermarchaeota in Hydrothermal Sediment.</title>
        <authorList>
            <person name="Zhou Z."/>
            <person name="Liu Y."/>
            <person name="Xu W."/>
            <person name="Pan J."/>
            <person name="Luo Z.H."/>
            <person name="Li M."/>
        </authorList>
    </citation>
    <scope>NUCLEOTIDE SEQUENCE [LARGE SCALE GENOMIC DNA]</scope>
    <source>
        <strain evidence="19">SpSt-374</strain>
    </source>
</reference>
<comment type="similarity">
    <text evidence="17">In the N-terminal section; belongs to the pantothenate synthetase family.</text>
</comment>
<evidence type="ECO:0000256" key="5">
    <source>
        <dbReference type="ARBA" id="ARBA00022490"/>
    </source>
</evidence>
<evidence type="ECO:0000256" key="2">
    <source>
        <dbReference type="ARBA" id="ARBA00004990"/>
    </source>
</evidence>
<comment type="function">
    <text evidence="16 17">Catalyzes the condensation of pantoate with beta-alanine in an ATP-dependent reaction via a pantoyl-adenylate intermediate.</text>
</comment>
<feature type="active site" description="Proton donor" evidence="17">
    <location>
        <position position="37"/>
    </location>
</feature>
<dbReference type="PANTHER" id="PTHR21299:SF2">
    <property type="entry name" value="CYTIDYLATE KINASE"/>
    <property type="match status" value="1"/>
</dbReference>
<evidence type="ECO:0000256" key="15">
    <source>
        <dbReference type="ARBA" id="ARBA00048478"/>
    </source>
</evidence>
<feature type="binding site" evidence="17">
    <location>
        <position position="161"/>
    </location>
    <ligand>
        <name>(R)-pantoate</name>
        <dbReference type="ChEBI" id="CHEBI:15980"/>
    </ligand>
</feature>
<dbReference type="CDD" id="cd02020">
    <property type="entry name" value="CMPK"/>
    <property type="match status" value="1"/>
</dbReference>
<evidence type="ECO:0000256" key="10">
    <source>
        <dbReference type="ARBA" id="ARBA00022777"/>
    </source>
</evidence>
<protein>
    <recommendedName>
        <fullName evidence="17">Bifunctional pantoate ligase/cytidylate kinase</fullName>
    </recommendedName>
    <domain>
        <recommendedName>
            <fullName evidence="17">Pantothenate synthetase</fullName>
            <shortName evidence="17">PS</shortName>
            <ecNumber evidence="17">6.3.2.1</ecNumber>
        </recommendedName>
        <alternativeName>
            <fullName evidence="17">Pantoate--beta-alanine ligase</fullName>
        </alternativeName>
        <alternativeName>
            <fullName evidence="17">Pantoate-activating enzyme</fullName>
        </alternativeName>
    </domain>
    <domain>
        <recommendedName>
            <fullName evidence="17">Cytidylate kinase</fullName>
            <shortName evidence="17">CK</shortName>
            <ecNumber evidence="17">2.7.4.25</ecNumber>
        </recommendedName>
        <alternativeName>
            <fullName evidence="17">Cytidine monophosphate kinase</fullName>
            <shortName evidence="17">CMP kinase</shortName>
        </alternativeName>
    </domain>
</protein>
<evidence type="ECO:0000256" key="9">
    <source>
        <dbReference type="ARBA" id="ARBA00022741"/>
    </source>
</evidence>
<dbReference type="HAMAP" id="MF_00238">
    <property type="entry name" value="Cytidyl_kinase_type1"/>
    <property type="match status" value="1"/>
</dbReference>
<name>A0A7C3ZKC7_9CYAN</name>
<feature type="binding site" evidence="17">
    <location>
        <position position="184"/>
    </location>
    <ligand>
        <name>ATP</name>
        <dbReference type="ChEBI" id="CHEBI:30616"/>
    </ligand>
</feature>
<dbReference type="CDD" id="cd02019">
    <property type="entry name" value="NK"/>
    <property type="match status" value="1"/>
</dbReference>
<dbReference type="HAMAP" id="MF_00158">
    <property type="entry name" value="PanC"/>
    <property type="match status" value="1"/>
</dbReference>
<keyword evidence="11 17" id="KW-0067">ATP-binding</keyword>
<sequence>MRVFTKIAALRHYLERGRKDEQTVGLVPTMGALHEGHLTLMERAIEENDIVVVSIFVNPMQFGPREDFHKYPRRLEEDAELCEEAGVAVVFAPTPEEMGITPKGADGENDITAVVPPQSMTAVMCGRTRIGHFEGVATIVTKLLNVVQPDRAYFGQKDAQQLAIIQRLVTDLNLPVQIVPCATVRLESGLAMSSRNQYLSAAELPEAAQLYESLQQGKEVFQRGDRTAPGIITAVTEKLKETSALSVEYVELVHPVTLAPLTEIKEVGLLGVAAKIGSTRLIDNIILRHRAPIVAIDGPAGAGKSTVSRQVAHQLGLLYLDTGAMYRAVTWLVLDADIPVDDEAAIAELISGVEILLKTSDDLMAPAQVWIAGQEVTQAIRTPEVTAKVSAIASLSEVRSALVAQQQSYGIRGGLVAEGRDIGTHVFPDADLKIFLTASVQERARRRYKDLAAMGLGDISLNQIEQDILERDAIDSNRAIAPLRQAEDAIEILTDGLSIAEAIDGIVRLYHDKLGNF</sequence>
<feature type="binding site" evidence="17">
    <location>
        <position position="61"/>
    </location>
    <ligand>
        <name>beta-alanine</name>
        <dbReference type="ChEBI" id="CHEBI:57966"/>
    </ligand>
</feature>
<comment type="caution">
    <text evidence="19">The sequence shown here is derived from an EMBL/GenBank/DDBJ whole genome shotgun (WGS) entry which is preliminary data.</text>
</comment>
<comment type="similarity">
    <text evidence="3">Belongs to the pantothenate synthetase family.</text>
</comment>
<dbReference type="GO" id="GO:0015949">
    <property type="term" value="P:nucleobase-containing small molecule interconversion"/>
    <property type="evidence" value="ECO:0007669"/>
    <property type="project" value="TreeGrafter"/>
</dbReference>
<dbReference type="InterPro" id="IPR003136">
    <property type="entry name" value="Cytidylate_kin"/>
</dbReference>
<keyword evidence="7 17" id="KW-0566">Pantothenate biosynthesis</keyword>
<dbReference type="SUPFAM" id="SSF52374">
    <property type="entry name" value="Nucleotidylyl transferase"/>
    <property type="match status" value="1"/>
</dbReference>
<evidence type="ECO:0000313" key="19">
    <source>
        <dbReference type="EMBL" id="HGF99883.1"/>
    </source>
</evidence>
<evidence type="ECO:0000259" key="18">
    <source>
        <dbReference type="Pfam" id="PF02224"/>
    </source>
</evidence>
<comment type="similarity">
    <text evidence="17">In the C-terminal section; belongs to the cytidylate kinase family. Type 1 subfamily.</text>
</comment>
<dbReference type="GO" id="GO:0005829">
    <property type="term" value="C:cytosol"/>
    <property type="evidence" value="ECO:0007669"/>
    <property type="project" value="TreeGrafter"/>
</dbReference>
<comment type="subcellular location">
    <subcellularLocation>
        <location evidence="1 17">Cytoplasm</location>
    </subcellularLocation>
</comment>
<dbReference type="Pfam" id="PF02224">
    <property type="entry name" value="Cytidylate_kin"/>
    <property type="match status" value="1"/>
</dbReference>
<dbReference type="NCBIfam" id="TIGR00018">
    <property type="entry name" value="panC"/>
    <property type="match status" value="1"/>
</dbReference>
<keyword evidence="5 17" id="KW-0963">Cytoplasm</keyword>
<dbReference type="InterPro" id="IPR003721">
    <property type="entry name" value="Pantoate_ligase"/>
</dbReference>
<keyword evidence="10 17" id="KW-0418">Kinase</keyword>
<dbReference type="InterPro" id="IPR027417">
    <property type="entry name" value="P-loop_NTPase"/>
</dbReference>
<dbReference type="PANTHER" id="PTHR21299">
    <property type="entry name" value="CYTIDYLATE KINASE/PANTOATE-BETA-ALANINE LIGASE"/>
    <property type="match status" value="1"/>
</dbReference>
<evidence type="ECO:0000256" key="12">
    <source>
        <dbReference type="ARBA" id="ARBA00023268"/>
    </source>
</evidence>
<organism evidence="19">
    <name type="scientific">Planktothricoides sp. SpSt-374</name>
    <dbReference type="NCBI Taxonomy" id="2282167"/>
    <lineage>
        <taxon>Bacteria</taxon>
        <taxon>Bacillati</taxon>
        <taxon>Cyanobacteriota</taxon>
        <taxon>Cyanophyceae</taxon>
        <taxon>Oscillatoriophycideae</taxon>
        <taxon>Oscillatoriales</taxon>
        <taxon>Oscillatoriaceae</taxon>
        <taxon>Planktothricoides</taxon>
    </lineage>
</organism>
<comment type="catalytic activity">
    <reaction evidence="13 17">
        <text>dCMP + ATP = dCDP + ADP</text>
        <dbReference type="Rhea" id="RHEA:25094"/>
        <dbReference type="ChEBI" id="CHEBI:30616"/>
        <dbReference type="ChEBI" id="CHEBI:57566"/>
        <dbReference type="ChEBI" id="CHEBI:58593"/>
        <dbReference type="ChEBI" id="CHEBI:456216"/>
        <dbReference type="EC" id="2.7.4.25"/>
    </reaction>
</comment>
<dbReference type="EMBL" id="DSPX01000041">
    <property type="protein sequence ID" value="HGF99883.1"/>
    <property type="molecule type" value="Genomic_DNA"/>
</dbReference>
<feature type="binding site" evidence="17">
    <location>
        <begin position="155"/>
        <end position="158"/>
    </location>
    <ligand>
        <name>ATP</name>
        <dbReference type="ChEBI" id="CHEBI:30616"/>
    </ligand>
</feature>
<comment type="catalytic activity">
    <reaction evidence="15 17">
        <text>CMP + ATP = CDP + ADP</text>
        <dbReference type="Rhea" id="RHEA:11600"/>
        <dbReference type="ChEBI" id="CHEBI:30616"/>
        <dbReference type="ChEBI" id="CHEBI:58069"/>
        <dbReference type="ChEBI" id="CHEBI:60377"/>
        <dbReference type="ChEBI" id="CHEBI:456216"/>
        <dbReference type="EC" id="2.7.4.25"/>
    </reaction>
</comment>
<feature type="binding site" evidence="17">
    <location>
        <begin position="192"/>
        <end position="195"/>
    </location>
    <ligand>
        <name>ATP</name>
        <dbReference type="ChEBI" id="CHEBI:30616"/>
    </ligand>
</feature>
<dbReference type="EC" id="6.3.2.1" evidence="17"/>
<keyword evidence="12 17" id="KW-0511">Multifunctional enzyme</keyword>
<dbReference type="Gene3D" id="3.40.50.620">
    <property type="entry name" value="HUPs"/>
    <property type="match status" value="1"/>
</dbReference>
<comment type="similarity">
    <text evidence="4">Belongs to the cytidylate kinase family. Type 1 subfamily.</text>
</comment>
<comment type="catalytic activity">
    <reaction evidence="14 17">
        <text>(R)-pantoate + beta-alanine + ATP = (R)-pantothenate + AMP + diphosphate + H(+)</text>
        <dbReference type="Rhea" id="RHEA:10912"/>
        <dbReference type="ChEBI" id="CHEBI:15378"/>
        <dbReference type="ChEBI" id="CHEBI:15980"/>
        <dbReference type="ChEBI" id="CHEBI:29032"/>
        <dbReference type="ChEBI" id="CHEBI:30616"/>
        <dbReference type="ChEBI" id="CHEBI:33019"/>
        <dbReference type="ChEBI" id="CHEBI:57966"/>
        <dbReference type="ChEBI" id="CHEBI:456215"/>
        <dbReference type="EC" id="6.3.2.1"/>
    </reaction>
</comment>
<feature type="binding site" evidence="17">
    <location>
        <begin position="30"/>
        <end position="37"/>
    </location>
    <ligand>
        <name>ATP</name>
        <dbReference type="ChEBI" id="CHEBI:30616"/>
    </ligand>
</feature>